<dbReference type="InterPro" id="IPR045079">
    <property type="entry name" value="Oxoprolinase-like"/>
</dbReference>
<sequence>MKADLARIQYQVMWNRLISVVEEQAQTLVRTAFGAATREAGDVSAGVYDTQGRMLAQAVTGTPGHVNSMAKSVGHVLAKVPLAAMVPGDVFILNDPWLGTGHLNDIVVVTPTFLGDRPVGLFACTLHVVDIGGLGVLGAGRQVYEEGLYLPVTKLVDAGRLNQWLVDIIAANVRENVQVLGDIYSEIACNDVGCRRLLAMMAEFGMESLDGLAEHILEQSRKASLEAIHRLPFGTWHNTMTVDGLSAPMVFHAALTIGPDGIDVDFAGSPGVVATGINVPLCYTEAYTSYGVKVIVAPHVPNNAASLATIRVTAPEGCILNAQHPAPVAGRGTIGQMLPDVVMGCLAQAVAAGVPAEGTSCLWNIRLMGGPGRVDAPPEVLAKATGFNLTCFHSGGTGARPRQDGMSATAFPSGVRNVPVEVTESLAPVLVWKKEYRTDSGGAGTQRGGLGQVMEIESAEGLPFATAMNFDRVIFPPRGRDGGLPGMTGRISLTSGKELPGKGVHSVPAGDRLRVEMPGGGGHGDPRRRDAALLAQDVAYGFVSAEAAAAQYGAVLDADGAVDVAATRDRPE</sequence>
<evidence type="ECO:0000259" key="1">
    <source>
        <dbReference type="Pfam" id="PF02538"/>
    </source>
</evidence>
<dbReference type="PANTHER" id="PTHR11365:SF23">
    <property type="entry name" value="HYPOTHETICAL 5-OXOPROLINASE (EUROFUNG)-RELATED"/>
    <property type="match status" value="1"/>
</dbReference>
<dbReference type="RefSeq" id="WP_305106339.1">
    <property type="nucleotide sequence ID" value="NZ_JAUTWS010000029.1"/>
</dbReference>
<reference evidence="2 3" key="1">
    <citation type="submission" date="2023-08" db="EMBL/GenBank/DDBJ databases">
        <title>The draft genome sequence of Paracraurococcus sp. LOR1-02.</title>
        <authorList>
            <person name="Kingkaew E."/>
            <person name="Tanasupawat S."/>
        </authorList>
    </citation>
    <scope>NUCLEOTIDE SEQUENCE [LARGE SCALE GENOMIC DNA]</scope>
    <source>
        <strain evidence="2 3">LOR1-02</strain>
    </source>
</reference>
<dbReference type="EMBL" id="JAUTWS010000029">
    <property type="protein sequence ID" value="MDO9711480.1"/>
    <property type="molecule type" value="Genomic_DNA"/>
</dbReference>
<dbReference type="Pfam" id="PF02538">
    <property type="entry name" value="Hydantoinase_B"/>
    <property type="match status" value="1"/>
</dbReference>
<dbReference type="Proteomes" id="UP001243009">
    <property type="component" value="Unassembled WGS sequence"/>
</dbReference>
<accession>A0ABT9E667</accession>
<name>A0ABT9E667_9PROT</name>
<feature type="domain" description="Hydantoinase B/oxoprolinase" evidence="1">
    <location>
        <begin position="8"/>
        <end position="526"/>
    </location>
</feature>
<keyword evidence="3" id="KW-1185">Reference proteome</keyword>
<comment type="caution">
    <text evidence="2">The sequence shown here is derived from an EMBL/GenBank/DDBJ whole genome shotgun (WGS) entry which is preliminary data.</text>
</comment>
<dbReference type="PANTHER" id="PTHR11365">
    <property type="entry name" value="5-OXOPROLINASE RELATED"/>
    <property type="match status" value="1"/>
</dbReference>
<evidence type="ECO:0000313" key="3">
    <source>
        <dbReference type="Proteomes" id="UP001243009"/>
    </source>
</evidence>
<protein>
    <submittedName>
        <fullName evidence="2">Hydantoinase B/oxoprolinase family protein</fullName>
    </submittedName>
</protein>
<gene>
    <name evidence="2" type="ORF">Q7A36_24245</name>
</gene>
<organism evidence="2 3">
    <name type="scientific">Paracraurococcus lichenis</name>
    <dbReference type="NCBI Taxonomy" id="3064888"/>
    <lineage>
        <taxon>Bacteria</taxon>
        <taxon>Pseudomonadati</taxon>
        <taxon>Pseudomonadota</taxon>
        <taxon>Alphaproteobacteria</taxon>
        <taxon>Acetobacterales</taxon>
        <taxon>Roseomonadaceae</taxon>
        <taxon>Paracraurococcus</taxon>
    </lineage>
</organism>
<proteinExistence type="predicted"/>
<dbReference type="InterPro" id="IPR003692">
    <property type="entry name" value="Hydantoinase_B"/>
</dbReference>
<evidence type="ECO:0000313" key="2">
    <source>
        <dbReference type="EMBL" id="MDO9711480.1"/>
    </source>
</evidence>